<comment type="caution">
    <text evidence="2">The sequence shown here is derived from an EMBL/GenBank/DDBJ whole genome shotgun (WGS) entry which is preliminary data.</text>
</comment>
<feature type="region of interest" description="Disordered" evidence="1">
    <location>
        <begin position="210"/>
        <end position="364"/>
    </location>
</feature>
<organism evidence="2 3">
    <name type="scientific">Punica granatum</name>
    <name type="common">Pomegranate</name>
    <dbReference type="NCBI Taxonomy" id="22663"/>
    <lineage>
        <taxon>Eukaryota</taxon>
        <taxon>Viridiplantae</taxon>
        <taxon>Streptophyta</taxon>
        <taxon>Embryophyta</taxon>
        <taxon>Tracheophyta</taxon>
        <taxon>Spermatophyta</taxon>
        <taxon>Magnoliopsida</taxon>
        <taxon>eudicotyledons</taxon>
        <taxon>Gunneridae</taxon>
        <taxon>Pentapetalae</taxon>
        <taxon>rosids</taxon>
        <taxon>malvids</taxon>
        <taxon>Myrtales</taxon>
        <taxon>Lythraceae</taxon>
        <taxon>Punica</taxon>
    </lineage>
</organism>
<reference evidence="2 3" key="1">
    <citation type="submission" date="2017-11" db="EMBL/GenBank/DDBJ databases">
        <title>De-novo sequencing of pomegranate (Punica granatum L.) genome.</title>
        <authorList>
            <person name="Akparov Z."/>
            <person name="Amiraslanov A."/>
            <person name="Hajiyeva S."/>
            <person name="Abbasov M."/>
            <person name="Kaur K."/>
            <person name="Hamwieh A."/>
            <person name="Solovyev V."/>
            <person name="Salamov A."/>
            <person name="Braich B."/>
            <person name="Kosarev P."/>
            <person name="Mahmoud A."/>
            <person name="Hajiyev E."/>
            <person name="Babayeva S."/>
            <person name="Izzatullayeva V."/>
            <person name="Mammadov A."/>
            <person name="Mammadov A."/>
            <person name="Sharifova S."/>
            <person name="Ojaghi J."/>
            <person name="Eynullazada K."/>
            <person name="Bayramov B."/>
            <person name="Abdulazimova A."/>
            <person name="Shahmuradov I."/>
        </authorList>
    </citation>
    <scope>NUCLEOTIDE SEQUENCE [LARGE SCALE GENOMIC DNA]</scope>
    <source>
        <strain evidence="3">cv. AG2017</strain>
        <tissue evidence="2">Leaf</tissue>
    </source>
</reference>
<proteinExistence type="predicted"/>
<feature type="compositionally biased region" description="Basic and acidic residues" evidence="1">
    <location>
        <begin position="211"/>
        <end position="247"/>
    </location>
</feature>
<gene>
    <name evidence="2" type="ORF">CRG98_035031</name>
</gene>
<evidence type="ECO:0000313" key="3">
    <source>
        <dbReference type="Proteomes" id="UP000233551"/>
    </source>
</evidence>
<evidence type="ECO:0000313" key="2">
    <source>
        <dbReference type="EMBL" id="PKI44580.1"/>
    </source>
</evidence>
<name>A0A2I0ILM8_PUNGR</name>
<accession>A0A2I0ILM8</accession>
<evidence type="ECO:0000256" key="1">
    <source>
        <dbReference type="SAM" id="MobiDB-lite"/>
    </source>
</evidence>
<protein>
    <submittedName>
        <fullName evidence="2">Uncharacterized protein</fullName>
    </submittedName>
</protein>
<feature type="compositionally biased region" description="Polar residues" evidence="1">
    <location>
        <begin position="276"/>
        <end position="285"/>
    </location>
</feature>
<feature type="region of interest" description="Disordered" evidence="1">
    <location>
        <begin position="1"/>
        <end position="20"/>
    </location>
</feature>
<dbReference type="Proteomes" id="UP000233551">
    <property type="component" value="Unassembled WGS sequence"/>
</dbReference>
<sequence>MEGIIENPLDPSSRKQQITSSTRNGTIYLCRRPRHTTYHPSPPLPSLILYALYCFPEFASTDFASALLLSGFLVHGLRVRFTAFRISRPRTSRSLYCFPDLASTDFASALLLSGPRVHGLRVRFTAFRTSRPFYRFPNFASTLLLFGLRVHGLRVHFTAFRTSRPLYYFPWASVLHLPLHIPQIPIMLLSHDRRGELLRRTTIEAIAGTKKGGERTVTEPRAIGEEHGPLRKAEENHQKNERTRNPENDGAGTVELFITESPNHRSTERCPIWDSKNPSQCQSNQRHVRTYFRGIPHKPGHPDLSQTPFLTGLARPAPLTSKQPPETGLQAPRDQRDHGTSFRRPFGTLQGSPRDVSAVANSSR</sequence>
<dbReference type="EMBL" id="PGOL01002862">
    <property type="protein sequence ID" value="PKI44580.1"/>
    <property type="molecule type" value="Genomic_DNA"/>
</dbReference>
<keyword evidence="3" id="KW-1185">Reference proteome</keyword>
<dbReference type="AlphaFoldDB" id="A0A2I0ILM8"/>
<feature type="compositionally biased region" description="Basic residues" evidence="1">
    <location>
        <begin position="286"/>
        <end position="299"/>
    </location>
</feature>